<reference evidence="1" key="1">
    <citation type="submission" date="2023-01" db="EMBL/GenBank/DDBJ databases">
        <authorList>
            <person name="Piombo E."/>
        </authorList>
    </citation>
    <scope>NUCLEOTIDE SEQUENCE</scope>
</reference>
<dbReference type="AlphaFoldDB" id="A0AA35VF40"/>
<dbReference type="Proteomes" id="UP001160390">
    <property type="component" value="Unassembled WGS sequence"/>
</dbReference>
<dbReference type="EMBL" id="CABFNP030001360">
    <property type="protein sequence ID" value="CAI6101382.1"/>
    <property type="molecule type" value="Genomic_DNA"/>
</dbReference>
<evidence type="ECO:0000313" key="2">
    <source>
        <dbReference type="Proteomes" id="UP001160390"/>
    </source>
</evidence>
<organism evidence="1 2">
    <name type="scientific">Clonostachys chloroleuca</name>
    <dbReference type="NCBI Taxonomy" id="1926264"/>
    <lineage>
        <taxon>Eukaryota</taxon>
        <taxon>Fungi</taxon>
        <taxon>Dikarya</taxon>
        <taxon>Ascomycota</taxon>
        <taxon>Pezizomycotina</taxon>
        <taxon>Sordariomycetes</taxon>
        <taxon>Hypocreomycetidae</taxon>
        <taxon>Hypocreales</taxon>
        <taxon>Bionectriaceae</taxon>
        <taxon>Clonostachys</taxon>
    </lineage>
</organism>
<comment type="caution">
    <text evidence="1">The sequence shown here is derived from an EMBL/GenBank/DDBJ whole genome shotgun (WGS) entry which is preliminary data.</text>
</comment>
<sequence length="367" mass="38435">MQVPSLQTNGSLHSRVASQIGTTRGSGDTYSRQATVPGSAILVVVADRKGIWNTEALSAYQGVLALVVTFASRQNLGKTKSELTCQSVVATITIDDASINNVRDTDISHAAVALSTVKAFGTGQGRDAIAICSASVGNLGNANAANAAGALGTVQIGIADRKEIGEAESQSAHKRRGTVLIRLAGGDDLRNTESRDTSCYSFAVVVRLAAGARVHTRQVGHAQVRNTTDVAARARFLNTTAREASVRHAKTRDAALEASWANFAARTAIRTSKIDARDADPCETASKCGLALGVGGACAKQIWHAYPEGVAHLTGTAFCIGIAVENLRDAEIQRLSAADLTRGAVPVRTTRESKIRNAQSTEATEET</sequence>
<evidence type="ECO:0000313" key="1">
    <source>
        <dbReference type="EMBL" id="CAI6101382.1"/>
    </source>
</evidence>
<keyword evidence="2" id="KW-1185">Reference proteome</keyword>
<protein>
    <submittedName>
        <fullName evidence="1">Uncharacterized protein</fullName>
    </submittedName>
</protein>
<proteinExistence type="predicted"/>
<name>A0AA35VF40_9HYPO</name>
<accession>A0AA35VF40</accession>
<gene>
    <name evidence="1" type="ORF">CCHLO57077_00006598</name>
</gene>